<proteinExistence type="predicted"/>
<feature type="compositionally biased region" description="Basic and acidic residues" evidence="1">
    <location>
        <begin position="1"/>
        <end position="23"/>
    </location>
</feature>
<protein>
    <submittedName>
        <fullName evidence="3">Similar to S.cerevisiae protein MDR1 (Cytoplasmic GTPase-activating protein)</fullName>
    </submittedName>
</protein>
<dbReference type="VEuPathDB" id="FungiDB:MSYG_3123"/>
<dbReference type="InterPro" id="IPR050302">
    <property type="entry name" value="Rab_GAP_TBC_domain"/>
</dbReference>
<dbReference type="OrthoDB" id="289721at2759"/>
<reference evidence="4" key="1">
    <citation type="journal article" date="2017" name="Nucleic Acids Res.">
        <title>Proteogenomics produces comprehensive and highly accurate protein-coding gene annotation in a complete genome assembly of Malassezia sympodialis.</title>
        <authorList>
            <person name="Zhu Y."/>
            <person name="Engstroem P.G."/>
            <person name="Tellgren-Roth C."/>
            <person name="Baudo C.D."/>
            <person name="Kennell J.C."/>
            <person name="Sun S."/>
            <person name="Billmyre R.B."/>
            <person name="Schroeder M.S."/>
            <person name="Andersson A."/>
            <person name="Holm T."/>
            <person name="Sigurgeirsson B."/>
            <person name="Wu G."/>
            <person name="Sankaranarayanan S.R."/>
            <person name="Siddharthan R."/>
            <person name="Sanyal K."/>
            <person name="Lundeberg J."/>
            <person name="Nystedt B."/>
            <person name="Boekhout T."/>
            <person name="Dawson T.L. Jr."/>
            <person name="Heitman J."/>
            <person name="Scheynius A."/>
            <person name="Lehtioe J."/>
        </authorList>
    </citation>
    <scope>NUCLEOTIDE SEQUENCE [LARGE SCALE GENOMIC DNA]</scope>
    <source>
        <strain evidence="4">ATCC 42132</strain>
    </source>
</reference>
<dbReference type="Gene3D" id="1.10.472.80">
    <property type="entry name" value="Ypt/Rab-GAP domain of gyp1p, domain 3"/>
    <property type="match status" value="1"/>
</dbReference>
<feature type="region of interest" description="Disordered" evidence="1">
    <location>
        <begin position="203"/>
        <end position="307"/>
    </location>
</feature>
<dbReference type="InterPro" id="IPR035969">
    <property type="entry name" value="Rab-GAP_TBC_sf"/>
</dbReference>
<gene>
    <name evidence="3" type="ORF">MSYG_3123</name>
</gene>
<dbReference type="PROSITE" id="PS50086">
    <property type="entry name" value="TBC_RABGAP"/>
    <property type="match status" value="1"/>
</dbReference>
<dbReference type="GO" id="GO:0031267">
    <property type="term" value="F:small GTPase binding"/>
    <property type="evidence" value="ECO:0007669"/>
    <property type="project" value="TreeGrafter"/>
</dbReference>
<dbReference type="PANTHER" id="PTHR47219:SF9">
    <property type="entry name" value="GTPASE ACTIVATING PROTEIN AND CENTROSOME-ASSOCIATED, ISOFORM B"/>
    <property type="match status" value="1"/>
</dbReference>
<organism evidence="3 4">
    <name type="scientific">Malassezia sympodialis (strain ATCC 42132)</name>
    <name type="common">Atopic eczema-associated yeast</name>
    <dbReference type="NCBI Taxonomy" id="1230383"/>
    <lineage>
        <taxon>Eukaryota</taxon>
        <taxon>Fungi</taxon>
        <taxon>Dikarya</taxon>
        <taxon>Basidiomycota</taxon>
        <taxon>Ustilaginomycotina</taxon>
        <taxon>Malasseziomycetes</taxon>
        <taxon>Malasseziales</taxon>
        <taxon>Malasseziaceae</taxon>
        <taxon>Malassezia</taxon>
    </lineage>
</organism>
<dbReference type="Gene3D" id="1.10.10.750">
    <property type="entry name" value="Ypt/Rab-GAP domain of gyp1p, domain 1"/>
    <property type="match status" value="1"/>
</dbReference>
<sequence>MTSKETESSEDHDFVDVDLHDQPPPESIIRTANARHLGTRLRSGWLSQVTLHPHLPSNTSHLHSVDGGIQHAIASSSTPDLHTIAQGSAGSLPRNSIYQSSPMAGRSMASMTPSALPRKVEGRYRSRLENPKSARLRPLILSKEPQSSPQGVHFDAQMKPGMTMTIRDLNGELIMVRSPMPDDHEEYTERVLTPLASKLLLQSGRSKSAQSDLRRYSPDINDSPSLERSRKKQQENTKTSSSEPDDASDTDTSLTQTGQLDSLHIFSRGQTSQGFDRDTTSQTTTSSPSGTTNLGLSESADGKKTNLTRMLHLPPKPRQEEAKHLADFSAMMQASQKMQKMRIQSGKAECRKRMEKEAHARQVWDQEILPCWTRAREEPKYRDLWWDGIPPALRGRIWLRACGNNLMLSHNLFGQALVPVQQALSDGKIPLEWIEEIESDISQTLPSLRLFEAGTGPLYEDLKNVTLTFAFVRADEASQREKQPYPDLTALYQKYSIYVPGTASLAALLLMNMSPAQALLALLNMISSKPWLKAMYKLDTRHLNSDNRSSELLGYDRVFNALLAERMPDIYANLHKMNIRPLEYLHGWIQTLFVPWLEIDTVSHLWDIIFLDEGEATLFRIALAIIELLEPRLYVRDREELLSILQGKNPAAIHVWRRESSTPDDMTPPSDRIYAQYMLTEQNMFQCLQAQNIWWKDLTLQRLLDRELNR</sequence>
<evidence type="ECO:0000256" key="1">
    <source>
        <dbReference type="SAM" id="MobiDB-lite"/>
    </source>
</evidence>
<dbReference type="Gene3D" id="1.10.8.270">
    <property type="entry name" value="putative rabgap domain of human tbc1 domain family member 14 like domains"/>
    <property type="match status" value="1"/>
</dbReference>
<dbReference type="EMBL" id="LT671824">
    <property type="protein sequence ID" value="SHO78775.1"/>
    <property type="molecule type" value="Genomic_DNA"/>
</dbReference>
<dbReference type="PANTHER" id="PTHR47219">
    <property type="entry name" value="RAB GTPASE-ACTIVATING PROTEIN 1-LIKE"/>
    <property type="match status" value="1"/>
</dbReference>
<dbReference type="STRING" id="1230383.A0A1M8A8G4"/>
<feature type="compositionally biased region" description="Low complexity" evidence="1">
    <location>
        <begin position="280"/>
        <end position="292"/>
    </location>
</feature>
<dbReference type="SUPFAM" id="SSF47923">
    <property type="entry name" value="Ypt/Rab-GAP domain of gyp1p"/>
    <property type="match status" value="2"/>
</dbReference>
<evidence type="ECO:0000259" key="2">
    <source>
        <dbReference type="PROSITE" id="PS50086"/>
    </source>
</evidence>
<feature type="domain" description="Rab-GAP TBC" evidence="2">
    <location>
        <begin position="388"/>
        <end position="613"/>
    </location>
</feature>
<feature type="region of interest" description="Disordered" evidence="1">
    <location>
        <begin position="1"/>
        <end position="25"/>
    </location>
</feature>
<dbReference type="GO" id="GO:0005096">
    <property type="term" value="F:GTPase activator activity"/>
    <property type="evidence" value="ECO:0007669"/>
    <property type="project" value="TreeGrafter"/>
</dbReference>
<keyword evidence="4" id="KW-1185">Reference proteome</keyword>
<accession>A0A1M8A8G4</accession>
<evidence type="ECO:0000313" key="4">
    <source>
        <dbReference type="Proteomes" id="UP000186303"/>
    </source>
</evidence>
<feature type="compositionally biased region" description="Polar residues" evidence="1">
    <location>
        <begin position="250"/>
        <end position="260"/>
    </location>
</feature>
<name>A0A1M8A8G4_MALS4</name>
<feature type="compositionally biased region" description="Basic and acidic residues" evidence="1">
    <location>
        <begin position="225"/>
        <end position="235"/>
    </location>
</feature>
<dbReference type="Pfam" id="PF00566">
    <property type="entry name" value="RabGAP-TBC"/>
    <property type="match status" value="1"/>
</dbReference>
<dbReference type="Proteomes" id="UP000186303">
    <property type="component" value="Chromosome 4"/>
</dbReference>
<dbReference type="SMART" id="SM00164">
    <property type="entry name" value="TBC"/>
    <property type="match status" value="1"/>
</dbReference>
<feature type="region of interest" description="Disordered" evidence="1">
    <location>
        <begin position="127"/>
        <end position="153"/>
    </location>
</feature>
<dbReference type="AlphaFoldDB" id="A0A1M8A8G4"/>
<dbReference type="InterPro" id="IPR000195">
    <property type="entry name" value="Rab-GAP-TBC_dom"/>
</dbReference>
<evidence type="ECO:0000313" key="3">
    <source>
        <dbReference type="EMBL" id="SHO78775.1"/>
    </source>
</evidence>